<gene>
    <name evidence="1" type="ORF">EGH21_03820</name>
</gene>
<dbReference type="RefSeq" id="WP_220617130.1">
    <property type="nucleotide sequence ID" value="NZ_RKLR01000001.1"/>
</dbReference>
<name>A0AAW4PN28_9EURY</name>
<evidence type="ECO:0000313" key="2">
    <source>
        <dbReference type="Proteomes" id="UP001430377"/>
    </source>
</evidence>
<accession>A0AAW4PN28</accession>
<dbReference type="EMBL" id="RKLR01000001">
    <property type="protein sequence ID" value="MBX0322156.1"/>
    <property type="molecule type" value="Genomic_DNA"/>
</dbReference>
<proteinExistence type="predicted"/>
<keyword evidence="2" id="KW-1185">Reference proteome</keyword>
<sequence>MDAAETLDAVREEARTDLERLGSDKLLVAVTGADLTPVAVREAAATREHGVADAMAGWADDADGAVATAFTTAEEGARDCADRIDADPGDPDALATHLQTVGATDARVGAGLVAVPLLADRFYLQVVSFFVNEADEAGADTFRDLRADASDLDVARDALSALDDAGREAARDAAVETIEAAYADYADTLAGMGLDPKPIC</sequence>
<comment type="caution">
    <text evidence="1">The sequence shown here is derived from an EMBL/GenBank/DDBJ whole genome shotgun (WGS) entry which is preliminary data.</text>
</comment>
<reference evidence="1 2" key="1">
    <citation type="submission" date="2021-06" db="EMBL/GenBank/DDBJ databases">
        <title>Halomicroarcula sp. a new haloarchaeum isolated from saline soil.</title>
        <authorList>
            <person name="Duran-Viseras A."/>
            <person name="Sanchez-Porro C."/>
            <person name="Ventosa A."/>
        </authorList>
    </citation>
    <scope>NUCLEOTIDE SEQUENCE [LARGE SCALE GENOMIC DNA]</scope>
    <source>
        <strain evidence="1 2">F13</strain>
    </source>
</reference>
<dbReference type="Proteomes" id="UP001430377">
    <property type="component" value="Unassembled WGS sequence"/>
</dbReference>
<evidence type="ECO:0000313" key="1">
    <source>
        <dbReference type="EMBL" id="MBX0322156.1"/>
    </source>
</evidence>
<protein>
    <submittedName>
        <fullName evidence="1">Transcription antitermination protein</fullName>
    </submittedName>
</protein>
<dbReference type="AlphaFoldDB" id="A0AAW4PN28"/>
<organism evidence="1 2">
    <name type="scientific">Haloarcula rubra</name>
    <dbReference type="NCBI Taxonomy" id="2487747"/>
    <lineage>
        <taxon>Archaea</taxon>
        <taxon>Methanobacteriati</taxon>
        <taxon>Methanobacteriota</taxon>
        <taxon>Stenosarchaea group</taxon>
        <taxon>Halobacteria</taxon>
        <taxon>Halobacteriales</taxon>
        <taxon>Haloarculaceae</taxon>
        <taxon>Haloarcula</taxon>
    </lineage>
</organism>